<dbReference type="Proteomes" id="UP000199664">
    <property type="component" value="Unassembled WGS sequence"/>
</dbReference>
<evidence type="ECO:0000313" key="3">
    <source>
        <dbReference type="EMBL" id="SEL07563.1"/>
    </source>
</evidence>
<dbReference type="PANTHER" id="PTHR14969:SF13">
    <property type="entry name" value="AT30094P"/>
    <property type="match status" value="1"/>
</dbReference>
<dbReference type="PANTHER" id="PTHR14969">
    <property type="entry name" value="SPHINGOSINE-1-PHOSPHATE PHOSPHOHYDROLASE"/>
    <property type="match status" value="1"/>
</dbReference>
<dbReference type="InterPro" id="IPR000326">
    <property type="entry name" value="PAP2/HPO"/>
</dbReference>
<dbReference type="Pfam" id="PF01569">
    <property type="entry name" value="PAP2"/>
    <property type="match status" value="1"/>
</dbReference>
<feature type="transmembrane region" description="Helical" evidence="1">
    <location>
        <begin position="190"/>
        <end position="209"/>
    </location>
</feature>
<dbReference type="InterPro" id="IPR036938">
    <property type="entry name" value="PAP2/HPO_sf"/>
</dbReference>
<evidence type="ECO:0000313" key="4">
    <source>
        <dbReference type="Proteomes" id="UP000199664"/>
    </source>
</evidence>
<feature type="transmembrane region" description="Helical" evidence="1">
    <location>
        <begin position="7"/>
        <end position="26"/>
    </location>
</feature>
<dbReference type="Gene3D" id="1.20.144.10">
    <property type="entry name" value="Phosphatidic acid phosphatase type 2/haloperoxidase"/>
    <property type="match status" value="1"/>
</dbReference>
<keyword evidence="1" id="KW-0812">Transmembrane</keyword>
<proteinExistence type="predicted"/>
<feature type="transmembrane region" description="Helical" evidence="1">
    <location>
        <begin position="133"/>
        <end position="151"/>
    </location>
</feature>
<name>A0A1H7M8P7_9HYPH</name>
<organism evidence="3 4">
    <name type="scientific">Bosea lupini</name>
    <dbReference type="NCBI Taxonomy" id="1036779"/>
    <lineage>
        <taxon>Bacteria</taxon>
        <taxon>Pseudomonadati</taxon>
        <taxon>Pseudomonadota</taxon>
        <taxon>Alphaproteobacteria</taxon>
        <taxon>Hyphomicrobiales</taxon>
        <taxon>Boseaceae</taxon>
        <taxon>Bosea</taxon>
    </lineage>
</organism>
<dbReference type="AlphaFoldDB" id="A0A1H7M8P7"/>
<dbReference type="RefSeq" id="WP_167561581.1">
    <property type="nucleotide sequence ID" value="NZ_FOAN01000002.1"/>
</dbReference>
<feature type="transmembrane region" description="Helical" evidence="1">
    <location>
        <begin position="163"/>
        <end position="184"/>
    </location>
</feature>
<feature type="transmembrane region" description="Helical" evidence="1">
    <location>
        <begin position="63"/>
        <end position="83"/>
    </location>
</feature>
<feature type="transmembrane region" description="Helical" evidence="1">
    <location>
        <begin position="95"/>
        <end position="113"/>
    </location>
</feature>
<gene>
    <name evidence="3" type="ORF">SAMN04515666_102765</name>
</gene>
<dbReference type="SMART" id="SM00014">
    <property type="entry name" value="acidPPc"/>
    <property type="match status" value="1"/>
</dbReference>
<protein>
    <submittedName>
        <fullName evidence="3">Undecaprenyl-diphosphatase</fullName>
    </submittedName>
</protein>
<evidence type="ECO:0000256" key="1">
    <source>
        <dbReference type="SAM" id="Phobius"/>
    </source>
</evidence>
<keyword evidence="1" id="KW-1133">Transmembrane helix</keyword>
<reference evidence="4" key="1">
    <citation type="submission" date="2016-10" db="EMBL/GenBank/DDBJ databases">
        <authorList>
            <person name="Varghese N."/>
            <person name="Submissions S."/>
        </authorList>
    </citation>
    <scope>NUCLEOTIDE SEQUENCE [LARGE SCALE GENOMIC DNA]</scope>
    <source>
        <strain evidence="4">LMG 26383,CCUG 61248,R- 45681</strain>
    </source>
</reference>
<dbReference type="CDD" id="cd03392">
    <property type="entry name" value="PAP2_like_2"/>
    <property type="match status" value="1"/>
</dbReference>
<dbReference type="EMBL" id="FOAN01000002">
    <property type="protein sequence ID" value="SEL07563.1"/>
    <property type="molecule type" value="Genomic_DNA"/>
</dbReference>
<dbReference type="SUPFAM" id="SSF48317">
    <property type="entry name" value="Acid phosphatase/Vanadium-dependent haloperoxidase"/>
    <property type="match status" value="1"/>
</dbReference>
<evidence type="ECO:0000259" key="2">
    <source>
        <dbReference type="SMART" id="SM00014"/>
    </source>
</evidence>
<sequence length="231" mass="24437">MFLLQPRFLLPVAAAFGFVGLAFYVISDGGAALDSALVMLFRDPANPSLPIGPAWFREMMRDLTALGSFIGLGIATVIATLTLRLCGHRPLAIGLVLNVLAAVVASTLLKIGIGRERPDIVEHAALTFTASFPSGHAFLAAVVLLSIASFAGIASRRADIARLCLWVAWALIIAIGLSRIYLGVHWPSDVLGGWCLGVAWSSLATFLIGRRAARSEDDLAQVVASRSEAAD</sequence>
<keyword evidence="1" id="KW-0472">Membrane</keyword>
<accession>A0A1H7M8P7</accession>
<feature type="domain" description="Phosphatidic acid phosphatase type 2/haloperoxidase" evidence="2">
    <location>
        <begin position="92"/>
        <end position="205"/>
    </location>
</feature>
<dbReference type="STRING" id="1036779.SAMN04515666_102765"/>
<keyword evidence="4" id="KW-1185">Reference proteome</keyword>